<dbReference type="EMBL" id="CAXHTB010000014">
    <property type="protein sequence ID" value="CAL0320287.1"/>
    <property type="molecule type" value="Genomic_DNA"/>
</dbReference>
<evidence type="ECO:0000256" key="1">
    <source>
        <dbReference type="SAM" id="MobiDB-lite"/>
    </source>
</evidence>
<dbReference type="AlphaFoldDB" id="A0AAV1XFM1"/>
<feature type="region of interest" description="Disordered" evidence="1">
    <location>
        <begin position="131"/>
        <end position="159"/>
    </location>
</feature>
<reference evidence="2 3" key="1">
    <citation type="submission" date="2024-03" db="EMBL/GenBank/DDBJ databases">
        <authorList>
            <person name="Martinez-Hernandez J."/>
        </authorList>
    </citation>
    <scope>NUCLEOTIDE SEQUENCE [LARGE SCALE GENOMIC DNA]</scope>
</reference>
<name>A0AAV1XFM1_LUPLU</name>
<feature type="region of interest" description="Disordered" evidence="1">
    <location>
        <begin position="82"/>
        <end position="114"/>
    </location>
</feature>
<evidence type="ECO:0000313" key="2">
    <source>
        <dbReference type="EMBL" id="CAL0320287.1"/>
    </source>
</evidence>
<dbReference type="Proteomes" id="UP001497480">
    <property type="component" value="Unassembled WGS sequence"/>
</dbReference>
<keyword evidence="3" id="KW-1185">Reference proteome</keyword>
<dbReference type="PANTHER" id="PTHR35277:SF7">
    <property type="entry name" value="BNAC03G13190D PROTEIN"/>
    <property type="match status" value="1"/>
</dbReference>
<gene>
    <name evidence="2" type="ORF">LLUT_LOCUS21347</name>
</gene>
<protein>
    <submittedName>
        <fullName evidence="2">Uncharacterized protein</fullName>
    </submittedName>
</protein>
<organism evidence="2 3">
    <name type="scientific">Lupinus luteus</name>
    <name type="common">European yellow lupine</name>
    <dbReference type="NCBI Taxonomy" id="3873"/>
    <lineage>
        <taxon>Eukaryota</taxon>
        <taxon>Viridiplantae</taxon>
        <taxon>Streptophyta</taxon>
        <taxon>Embryophyta</taxon>
        <taxon>Tracheophyta</taxon>
        <taxon>Spermatophyta</taxon>
        <taxon>Magnoliopsida</taxon>
        <taxon>eudicotyledons</taxon>
        <taxon>Gunneridae</taxon>
        <taxon>Pentapetalae</taxon>
        <taxon>rosids</taxon>
        <taxon>fabids</taxon>
        <taxon>Fabales</taxon>
        <taxon>Fabaceae</taxon>
        <taxon>Papilionoideae</taxon>
        <taxon>50 kb inversion clade</taxon>
        <taxon>genistoids sensu lato</taxon>
        <taxon>core genistoids</taxon>
        <taxon>Genisteae</taxon>
        <taxon>Lupinus</taxon>
    </lineage>
</organism>
<accession>A0AAV1XFM1</accession>
<proteinExistence type="predicted"/>
<feature type="region of interest" description="Disordered" evidence="1">
    <location>
        <begin position="39"/>
        <end position="59"/>
    </location>
</feature>
<sequence length="185" mass="21134">MAESTNSLPDKDERSLNMPERAIEEIECIVHSQKCPPHLNRETHGLHNGIDENTPLDEVKGPNLFERAKEEFEAIAQVFHHKKEASTHDTSGNQMAESKHEEQIPSSLSDKNEKEENIFVRAKKEIKAIIHHDKSQHHHHKETHGTSDIIDENTPANEVKGPNVLERVKEEFEAVFQAIHPKKES</sequence>
<evidence type="ECO:0000313" key="3">
    <source>
        <dbReference type="Proteomes" id="UP001497480"/>
    </source>
</evidence>
<dbReference type="PANTHER" id="PTHR35277">
    <property type="entry name" value="OS09G0363700 PROTEIN"/>
    <property type="match status" value="1"/>
</dbReference>
<comment type="caution">
    <text evidence="2">The sequence shown here is derived from an EMBL/GenBank/DDBJ whole genome shotgun (WGS) entry which is preliminary data.</text>
</comment>